<accession>A0A1F7IFG2</accession>
<evidence type="ECO:0000256" key="1">
    <source>
        <dbReference type="ARBA" id="ARBA00004651"/>
    </source>
</evidence>
<feature type="transmembrane region" description="Helical" evidence="5">
    <location>
        <begin position="65"/>
        <end position="86"/>
    </location>
</feature>
<evidence type="ECO:0000313" key="6">
    <source>
        <dbReference type="EMBL" id="OGK42108.1"/>
    </source>
</evidence>
<evidence type="ECO:0000313" key="7">
    <source>
        <dbReference type="Proteomes" id="UP000177698"/>
    </source>
</evidence>
<dbReference type="STRING" id="1802056.A2954_02045"/>
<dbReference type="SUPFAM" id="SSF90123">
    <property type="entry name" value="ABC transporter transmembrane region"/>
    <property type="match status" value="1"/>
</dbReference>
<dbReference type="EMBL" id="MGAG01000004">
    <property type="protein sequence ID" value="OGK42108.1"/>
    <property type="molecule type" value="Genomic_DNA"/>
</dbReference>
<proteinExistence type="predicted"/>
<comment type="caution">
    <text evidence="6">The sequence shown here is derived from an EMBL/GenBank/DDBJ whole genome shotgun (WGS) entry which is preliminary data.</text>
</comment>
<feature type="transmembrane region" description="Helical" evidence="5">
    <location>
        <begin position="25"/>
        <end position="45"/>
    </location>
</feature>
<keyword evidence="4 5" id="KW-0472">Membrane</keyword>
<dbReference type="GO" id="GO:0005886">
    <property type="term" value="C:plasma membrane"/>
    <property type="evidence" value="ECO:0007669"/>
    <property type="project" value="UniProtKB-SubCell"/>
</dbReference>
<keyword evidence="3 5" id="KW-1133">Transmembrane helix</keyword>
<evidence type="ECO:0000256" key="3">
    <source>
        <dbReference type="ARBA" id="ARBA00022989"/>
    </source>
</evidence>
<evidence type="ECO:0000256" key="4">
    <source>
        <dbReference type="ARBA" id="ARBA00023136"/>
    </source>
</evidence>
<keyword evidence="2 5" id="KW-0812">Transmembrane</keyword>
<dbReference type="InterPro" id="IPR036640">
    <property type="entry name" value="ABC1_TM_sf"/>
</dbReference>
<name>A0A1F7IFG2_9BACT</name>
<evidence type="ECO:0000256" key="5">
    <source>
        <dbReference type="SAM" id="Phobius"/>
    </source>
</evidence>
<dbReference type="Proteomes" id="UP000177698">
    <property type="component" value="Unassembled WGS sequence"/>
</dbReference>
<dbReference type="AlphaFoldDB" id="A0A1F7IFG2"/>
<reference evidence="6 7" key="1">
    <citation type="journal article" date="2016" name="Nat. Commun.">
        <title>Thousands of microbial genomes shed light on interconnected biogeochemical processes in an aquifer system.</title>
        <authorList>
            <person name="Anantharaman K."/>
            <person name="Brown C.T."/>
            <person name="Hug L.A."/>
            <person name="Sharon I."/>
            <person name="Castelle C.J."/>
            <person name="Probst A.J."/>
            <person name="Thomas B.C."/>
            <person name="Singh A."/>
            <person name="Wilkins M.J."/>
            <person name="Karaoz U."/>
            <person name="Brodie E.L."/>
            <person name="Williams K.H."/>
            <person name="Hubbard S.S."/>
            <person name="Banfield J.F."/>
        </authorList>
    </citation>
    <scope>NUCLEOTIDE SEQUENCE [LARGE SCALE GENOMIC DNA]</scope>
</reference>
<dbReference type="GO" id="GO:0005524">
    <property type="term" value="F:ATP binding"/>
    <property type="evidence" value="ECO:0007669"/>
    <property type="project" value="InterPro"/>
</dbReference>
<evidence type="ECO:0000256" key="2">
    <source>
        <dbReference type="ARBA" id="ARBA00022692"/>
    </source>
</evidence>
<protein>
    <submittedName>
        <fullName evidence="6">Uncharacterized protein</fullName>
    </submittedName>
</protein>
<sequence length="119" mass="13986">MKKQFRLSDLVKPIWFLLGGKKRQFLFWETILYLVHFYVVVPPLLIGKIVDFFISYQKGQSLAPFYFYTATLGISFSLVSFIRLSLKNTLGNLISDISYLIKVNGFEKLLDFRQNFCLR</sequence>
<organism evidence="6 7">
    <name type="scientific">Candidatus Roizmanbacteria bacterium RIFCSPLOWO2_01_FULL_37_12</name>
    <dbReference type="NCBI Taxonomy" id="1802056"/>
    <lineage>
        <taxon>Bacteria</taxon>
        <taxon>Candidatus Roizmaniibacteriota</taxon>
    </lineage>
</organism>
<comment type="subcellular location">
    <subcellularLocation>
        <location evidence="1">Cell membrane</location>
        <topology evidence="1">Multi-pass membrane protein</topology>
    </subcellularLocation>
</comment>
<gene>
    <name evidence="6" type="ORF">A2954_02045</name>
</gene>